<dbReference type="PIRSF" id="PIRSF006092">
    <property type="entry name" value="GreA_GreB"/>
    <property type="match status" value="1"/>
</dbReference>
<evidence type="ECO:0000256" key="5">
    <source>
        <dbReference type="ARBA" id="ARBA00023125"/>
    </source>
</evidence>
<dbReference type="InterPro" id="IPR023459">
    <property type="entry name" value="Tscrpt_elong_fac_GreA/B_fam"/>
</dbReference>
<name>A0AAE3E4F6_9FIRM</name>
<evidence type="ECO:0000313" key="13">
    <source>
        <dbReference type="Proteomes" id="UP001198200"/>
    </source>
</evidence>
<evidence type="ECO:0000256" key="2">
    <source>
        <dbReference type="ARBA" id="ARBA00013729"/>
    </source>
</evidence>
<evidence type="ECO:0000256" key="1">
    <source>
        <dbReference type="ARBA" id="ARBA00008213"/>
    </source>
</evidence>
<keyword evidence="12" id="KW-0648">Protein biosynthesis</keyword>
<feature type="domain" description="Transcription elongation factor GreA/GreB N-terminal" evidence="11">
    <location>
        <begin position="5"/>
        <end position="73"/>
    </location>
</feature>
<dbReference type="Proteomes" id="UP001198200">
    <property type="component" value="Unassembled WGS sequence"/>
</dbReference>
<comment type="function">
    <text evidence="7 9">Necessary for efficient RNA polymerase transcription elongation past template-encoded arresting sites. The arresting sites in DNA have the property of trapping a certain fraction of elongating RNA polymerases that pass through, resulting in locked ternary complexes. Cleavage of the nascent transcript by cleavage factors such as GreA or GreB allows the resumption of elongation from the new 3'terminus. GreA releases sequences of 2 to 3 nucleotides.</text>
</comment>
<dbReference type="SUPFAM" id="SSF46557">
    <property type="entry name" value="GreA transcript cleavage protein, N-terminal domain"/>
    <property type="match status" value="1"/>
</dbReference>
<dbReference type="FunFam" id="1.10.287.180:FF:000001">
    <property type="entry name" value="Transcription elongation factor GreA"/>
    <property type="match status" value="1"/>
</dbReference>
<dbReference type="InterPro" id="IPR036805">
    <property type="entry name" value="Tscrpt_elong_fac_GreA/B_N_sf"/>
</dbReference>
<evidence type="ECO:0000256" key="7">
    <source>
        <dbReference type="ARBA" id="ARBA00024916"/>
    </source>
</evidence>
<keyword evidence="13" id="KW-1185">Reference proteome</keyword>
<dbReference type="PANTHER" id="PTHR30437">
    <property type="entry name" value="TRANSCRIPTION ELONGATION FACTOR GREA"/>
    <property type="match status" value="1"/>
</dbReference>
<sequence length="166" mass="19048">MGERLTQGDIDKIKKEIEYRTLVVRKEAIEAVSEARAQGDLSENFEYYAAKKDKNKNESRIRYLERMLKNATVISDESQEGVVGLNKTIELYIEEMEEVQKFKLVTSVRCDSIEGKISIESPLGKAINGHREGDRVYVKVNEKMGYYAVIRSITDGDDSEDEIRPY</sequence>
<organism evidence="12 13">
    <name type="scientific">Anthropogastromicrobium aceti</name>
    <dbReference type="NCBI Taxonomy" id="2981768"/>
    <lineage>
        <taxon>Bacteria</taxon>
        <taxon>Bacillati</taxon>
        <taxon>Bacillota</taxon>
        <taxon>Clostridia</taxon>
        <taxon>Lachnospirales</taxon>
        <taxon>Lachnospiraceae</taxon>
        <taxon>Anthropogastromicrobium</taxon>
    </lineage>
</organism>
<dbReference type="SUPFAM" id="SSF54534">
    <property type="entry name" value="FKBP-like"/>
    <property type="match status" value="1"/>
</dbReference>
<evidence type="ECO:0000256" key="6">
    <source>
        <dbReference type="ARBA" id="ARBA00023163"/>
    </source>
</evidence>
<dbReference type="Pfam" id="PF03449">
    <property type="entry name" value="GreA_GreB_N"/>
    <property type="match status" value="1"/>
</dbReference>
<dbReference type="PANTHER" id="PTHR30437:SF4">
    <property type="entry name" value="TRANSCRIPTION ELONGATION FACTOR GREA"/>
    <property type="match status" value="1"/>
</dbReference>
<protein>
    <recommendedName>
        <fullName evidence="2 9">Transcription elongation factor GreA</fullName>
    </recommendedName>
    <alternativeName>
        <fullName evidence="8 9">Transcript cleavage factor GreA</fullName>
    </alternativeName>
</protein>
<dbReference type="GO" id="GO:0032784">
    <property type="term" value="P:regulation of DNA-templated transcription elongation"/>
    <property type="evidence" value="ECO:0007669"/>
    <property type="project" value="UniProtKB-UniRule"/>
</dbReference>
<evidence type="ECO:0000256" key="3">
    <source>
        <dbReference type="ARBA" id="ARBA00023015"/>
    </source>
</evidence>
<gene>
    <name evidence="9" type="primary">greA</name>
    <name evidence="12" type="ORF">LKD48_08290</name>
</gene>
<dbReference type="InterPro" id="IPR036953">
    <property type="entry name" value="GreA/GreB_C_sf"/>
</dbReference>
<dbReference type="GO" id="GO:0003746">
    <property type="term" value="F:translation elongation factor activity"/>
    <property type="evidence" value="ECO:0007669"/>
    <property type="project" value="UniProtKB-KW"/>
</dbReference>
<evidence type="ECO:0000256" key="9">
    <source>
        <dbReference type="HAMAP-Rule" id="MF_00105"/>
    </source>
</evidence>
<dbReference type="RefSeq" id="WP_227101468.1">
    <property type="nucleotide sequence ID" value="NZ_JAJEQN010000018.1"/>
</dbReference>
<dbReference type="InterPro" id="IPR022691">
    <property type="entry name" value="Tscrpt_elong_fac_GreA/B_N"/>
</dbReference>
<accession>A0AAE3E4F6</accession>
<proteinExistence type="inferred from homology"/>
<reference evidence="12 13" key="1">
    <citation type="submission" date="2021-10" db="EMBL/GenBank/DDBJ databases">
        <title>Anaerobic single-cell dispensing facilitates the cultivation of human gut bacteria.</title>
        <authorList>
            <person name="Afrizal A."/>
        </authorList>
    </citation>
    <scope>NUCLEOTIDE SEQUENCE [LARGE SCALE GENOMIC DNA]</scope>
    <source>
        <strain evidence="12 13">CLA-AA-H224</strain>
    </source>
</reference>
<dbReference type="GO" id="GO:0070063">
    <property type="term" value="F:RNA polymerase binding"/>
    <property type="evidence" value="ECO:0007669"/>
    <property type="project" value="InterPro"/>
</dbReference>
<dbReference type="HAMAP" id="MF_00105">
    <property type="entry name" value="GreA_GreB"/>
    <property type="match status" value="1"/>
</dbReference>
<dbReference type="GO" id="GO:0006354">
    <property type="term" value="P:DNA-templated transcription elongation"/>
    <property type="evidence" value="ECO:0007669"/>
    <property type="project" value="TreeGrafter"/>
</dbReference>
<keyword evidence="5 9" id="KW-0238">DNA-binding</keyword>
<keyword evidence="4" id="KW-0175">Coiled coil</keyword>
<evidence type="ECO:0000313" key="12">
    <source>
        <dbReference type="EMBL" id="MCC2221630.1"/>
    </source>
</evidence>
<comment type="caution">
    <text evidence="12">The sequence shown here is derived from an EMBL/GenBank/DDBJ whole genome shotgun (WGS) entry which is preliminary data.</text>
</comment>
<dbReference type="GO" id="GO:0003677">
    <property type="term" value="F:DNA binding"/>
    <property type="evidence" value="ECO:0007669"/>
    <property type="project" value="UniProtKB-UniRule"/>
</dbReference>
<evidence type="ECO:0000259" key="11">
    <source>
        <dbReference type="Pfam" id="PF03449"/>
    </source>
</evidence>
<dbReference type="InterPro" id="IPR001437">
    <property type="entry name" value="Tscrpt_elong_fac_GreA/B_C"/>
</dbReference>
<dbReference type="Gene3D" id="1.10.287.180">
    <property type="entry name" value="Transcription elongation factor, GreA/GreB, N-terminal domain"/>
    <property type="match status" value="1"/>
</dbReference>
<dbReference type="Gene3D" id="3.10.50.30">
    <property type="entry name" value="Transcription elongation factor, GreA/GreB, C-terminal domain"/>
    <property type="match status" value="1"/>
</dbReference>
<dbReference type="EMBL" id="JAJEQN010000018">
    <property type="protein sequence ID" value="MCC2221630.1"/>
    <property type="molecule type" value="Genomic_DNA"/>
</dbReference>
<comment type="similarity">
    <text evidence="1 9">Belongs to the GreA/GreB family.</text>
</comment>
<dbReference type="AlphaFoldDB" id="A0AAE3E4F6"/>
<keyword evidence="12" id="KW-0251">Elongation factor</keyword>
<keyword evidence="3 9" id="KW-0805">Transcription regulation</keyword>
<evidence type="ECO:0000256" key="4">
    <source>
        <dbReference type="ARBA" id="ARBA00023054"/>
    </source>
</evidence>
<dbReference type="Pfam" id="PF01272">
    <property type="entry name" value="GreA_GreB"/>
    <property type="match status" value="1"/>
</dbReference>
<dbReference type="InterPro" id="IPR028624">
    <property type="entry name" value="Tscrpt_elong_fac_GreA/B"/>
</dbReference>
<evidence type="ECO:0000259" key="10">
    <source>
        <dbReference type="Pfam" id="PF01272"/>
    </source>
</evidence>
<evidence type="ECO:0000256" key="8">
    <source>
        <dbReference type="ARBA" id="ARBA00030776"/>
    </source>
</evidence>
<feature type="domain" description="Transcription elongation factor GreA/GreB C-terminal" evidence="10">
    <location>
        <begin position="79"/>
        <end position="144"/>
    </location>
</feature>
<keyword evidence="6 9" id="KW-0804">Transcription</keyword>